<reference evidence="8 9" key="1">
    <citation type="journal article" date="2012" name="Nucleic Acids Res.">
        <title>Sequencing of the smallest Apicomplexan genome from the human pathogen Babesia microti.</title>
        <authorList>
            <person name="Cornillot E."/>
            <person name="Hadj-Kaddour K."/>
            <person name="Dassouli A."/>
            <person name="Noel B."/>
            <person name="Ranwez V."/>
            <person name="Vacherie B."/>
            <person name="Augagneur Y."/>
            <person name="Bres V."/>
            <person name="Duclos A."/>
            <person name="Randazzo S."/>
            <person name="Carcy B."/>
            <person name="Debierre-Grockiego F."/>
            <person name="Delbecq S."/>
            <person name="Moubri-Menage K."/>
            <person name="Shams-Eldin H."/>
            <person name="Usmani-Brown S."/>
            <person name="Bringaud F."/>
            <person name="Wincker P."/>
            <person name="Vivares C.P."/>
            <person name="Schwarz R.T."/>
            <person name="Schetters T.P."/>
            <person name="Krause P.J."/>
            <person name="Gorenflot A."/>
            <person name="Berry V."/>
            <person name="Barbe V."/>
            <person name="Ben Mamoun C."/>
        </authorList>
    </citation>
    <scope>NUCLEOTIDE SEQUENCE [LARGE SCALE GENOMIC DNA]</scope>
    <source>
        <strain evidence="8 9">RI</strain>
    </source>
</reference>
<dbReference type="Gene3D" id="2.130.10.10">
    <property type="entry name" value="YVTN repeat-like/Quinoprotein amine dehydrogenase"/>
    <property type="match status" value="1"/>
</dbReference>
<dbReference type="InterPro" id="IPR019775">
    <property type="entry name" value="WD40_repeat_CS"/>
</dbReference>
<evidence type="ECO:0000313" key="8">
    <source>
        <dbReference type="EMBL" id="SJK85778.1"/>
    </source>
</evidence>
<evidence type="ECO:0000256" key="3">
    <source>
        <dbReference type="ARBA" id="ARBA00022737"/>
    </source>
</evidence>
<dbReference type="Pfam" id="PF00400">
    <property type="entry name" value="WD40"/>
    <property type="match status" value="2"/>
</dbReference>
<dbReference type="Proteomes" id="UP000002899">
    <property type="component" value="Chromosome II"/>
</dbReference>
<dbReference type="Pfam" id="PF12265">
    <property type="entry name" value="CAF1C_H4-bd"/>
    <property type="match status" value="1"/>
</dbReference>
<reference evidence="8 9" key="2">
    <citation type="journal article" date="2013" name="PLoS ONE">
        <title>Whole genome mapping and re-organization of the nuclear and mitochondrial genomes of Babesia microti isolates.</title>
        <authorList>
            <person name="Cornillot E."/>
            <person name="Dassouli A."/>
            <person name="Garg A."/>
            <person name="Pachikara N."/>
            <person name="Randazzo S."/>
            <person name="Depoix D."/>
            <person name="Carcy B."/>
            <person name="Delbecq S."/>
            <person name="Frutos R."/>
            <person name="Silva J.C."/>
            <person name="Sutton R."/>
            <person name="Krause P.J."/>
            <person name="Mamoun C.B."/>
        </authorList>
    </citation>
    <scope>NUCLEOTIDE SEQUENCE [LARGE SCALE GENOMIC DNA]</scope>
    <source>
        <strain evidence="8 9">RI</strain>
    </source>
</reference>
<evidence type="ECO:0000256" key="4">
    <source>
        <dbReference type="ARBA" id="ARBA00022853"/>
    </source>
</evidence>
<keyword evidence="3" id="KW-0677">Repeat</keyword>
<reference evidence="8 9" key="3">
    <citation type="journal article" date="2016" name="Sci. Rep.">
        <title>Genome-wide diversity and gene expression profiling of Babesia microti isolates identify polymorphic genes that mediate host-pathogen interactions.</title>
        <authorList>
            <person name="Silva J.C."/>
            <person name="Cornillot E."/>
            <person name="McCracken C."/>
            <person name="Usmani-Brown S."/>
            <person name="Dwivedi A."/>
            <person name="Ifeonu O.O."/>
            <person name="Crabtree J."/>
            <person name="Gotia H.T."/>
            <person name="Virji A.Z."/>
            <person name="Reynes C."/>
            <person name="Colinge J."/>
            <person name="Kumar V."/>
            <person name="Lawres L."/>
            <person name="Pazzi J.E."/>
            <person name="Pablo J.V."/>
            <person name="Hung C."/>
            <person name="Brancato J."/>
            <person name="Kumari P."/>
            <person name="Orvis J."/>
            <person name="Tretina K."/>
            <person name="Chibucos M."/>
            <person name="Ott S."/>
            <person name="Sadzewicz L."/>
            <person name="Sengamalay N."/>
            <person name="Shetty A.C."/>
            <person name="Su Q."/>
            <person name="Tallon L."/>
            <person name="Fraser C.M."/>
            <person name="Frutos R."/>
            <person name="Molina D.M."/>
            <person name="Krause P.J."/>
            <person name="Ben Mamoun C."/>
        </authorList>
    </citation>
    <scope>NUCLEOTIDE SEQUENCE [LARGE SCALE GENOMIC DNA]</scope>
    <source>
        <strain evidence="8 9">RI</strain>
    </source>
</reference>
<comment type="subcellular location">
    <subcellularLocation>
        <location evidence="1">Nucleus</location>
    </subcellularLocation>
</comment>
<dbReference type="VEuPathDB" id="PiroplasmaDB:BMR1_02g00210"/>
<evidence type="ECO:0000256" key="2">
    <source>
        <dbReference type="ARBA" id="ARBA00022574"/>
    </source>
</evidence>
<dbReference type="AlphaFoldDB" id="A0A1R4A9U8"/>
<keyword evidence="4" id="KW-0156">Chromatin regulator</keyword>
<evidence type="ECO:0000256" key="6">
    <source>
        <dbReference type="PROSITE-ProRule" id="PRU00221"/>
    </source>
</evidence>
<dbReference type="InterPro" id="IPR015943">
    <property type="entry name" value="WD40/YVTN_repeat-like_dom_sf"/>
</dbReference>
<feature type="repeat" description="WD" evidence="6">
    <location>
        <begin position="158"/>
        <end position="199"/>
    </location>
</feature>
<keyword evidence="2 6" id="KW-0853">WD repeat</keyword>
<dbReference type="OrthoDB" id="427795at2759"/>
<dbReference type="InterPro" id="IPR050459">
    <property type="entry name" value="WD_repeat_RBAP46/RBAP48/MSI1"/>
</dbReference>
<organism evidence="8 9">
    <name type="scientific">Babesia microti (strain RI)</name>
    <dbReference type="NCBI Taxonomy" id="1133968"/>
    <lineage>
        <taxon>Eukaryota</taxon>
        <taxon>Sar</taxon>
        <taxon>Alveolata</taxon>
        <taxon>Apicomplexa</taxon>
        <taxon>Aconoidasida</taxon>
        <taxon>Piroplasmida</taxon>
        <taxon>Babesiidae</taxon>
        <taxon>Babesia</taxon>
    </lineage>
</organism>
<evidence type="ECO:0000313" key="9">
    <source>
        <dbReference type="Proteomes" id="UP000002899"/>
    </source>
</evidence>
<accession>A0A1R4A9U8</accession>
<protein>
    <submittedName>
        <fullName evidence="8">Histone-binding protein RBBP4</fullName>
    </submittedName>
</protein>
<dbReference type="InterPro" id="IPR001680">
    <property type="entry name" value="WD40_rpt"/>
</dbReference>
<dbReference type="SMART" id="SM00320">
    <property type="entry name" value="WD40"/>
    <property type="match status" value="6"/>
</dbReference>
<dbReference type="KEGG" id="bmic:BMR1_02g00210"/>
<dbReference type="PANTHER" id="PTHR22850">
    <property type="entry name" value="WD40 REPEAT FAMILY"/>
    <property type="match status" value="1"/>
</dbReference>
<dbReference type="InterPro" id="IPR022052">
    <property type="entry name" value="Histone-bd_RBBP4-like_N"/>
</dbReference>
<dbReference type="GO" id="GO:0006325">
    <property type="term" value="P:chromatin organization"/>
    <property type="evidence" value="ECO:0007669"/>
    <property type="project" value="UniProtKB-KW"/>
</dbReference>
<dbReference type="RefSeq" id="XP_021338000.1">
    <property type="nucleotide sequence ID" value="XM_021483031.1"/>
</dbReference>
<name>A0A1R4A9U8_BABMR</name>
<feature type="repeat" description="WD" evidence="6">
    <location>
        <begin position="286"/>
        <end position="328"/>
    </location>
</feature>
<evidence type="ECO:0000256" key="5">
    <source>
        <dbReference type="ARBA" id="ARBA00023242"/>
    </source>
</evidence>
<evidence type="ECO:0000256" key="1">
    <source>
        <dbReference type="ARBA" id="ARBA00004123"/>
    </source>
</evidence>
<gene>
    <name evidence="8" type="ORF">BMR1_02g00210</name>
</gene>
<sequence>MQADQDIKLMERKNWIMNTKVLYDFIASCNTPTQVLSLESLPLPLPKNLDGICHQFIATGSNAPEGEQNFIMIYRALLPSEALDEKLKCYSNCADYDGFPVPEIENEGICSQIAKIPHQGEVNRLKASSIDIGILATQNNSGLVTLYKLSNYEQTAQLNGSTEEGFGLNFYNDRPNVMGSFNDGTLKVWDLNSNSVTCEYKHGSGINSLVHTFENCIAAATEDGLLLFIDERCKSVVGKIENETGKIAINTIAATKFNSKLVATGSNTGDIHFWDIRNTSTPSYMIKAHESPIIRVEFNQHEKSILATASEDGTVQIFNMDNAGLELSDDDSEDCPEELVFNHTGHQDAITDFTWSCHDSTKYMVISAAQDETLQFWQPSKDALIYEGESDIPDSDVE</sequence>
<dbReference type="PROSITE" id="PS50082">
    <property type="entry name" value="WD_REPEATS_2"/>
    <property type="match status" value="2"/>
</dbReference>
<feature type="domain" description="Histone-binding protein RBBP4-like N-terminal" evidence="7">
    <location>
        <begin position="11"/>
        <end position="79"/>
    </location>
</feature>
<dbReference type="GO" id="GO:0005634">
    <property type="term" value="C:nucleus"/>
    <property type="evidence" value="ECO:0007669"/>
    <property type="project" value="UniProtKB-SubCell"/>
</dbReference>
<keyword evidence="5" id="KW-0539">Nucleus</keyword>
<evidence type="ECO:0000259" key="7">
    <source>
        <dbReference type="Pfam" id="PF12265"/>
    </source>
</evidence>
<dbReference type="EMBL" id="FO082872">
    <property type="protein sequence ID" value="SJK85778.1"/>
    <property type="molecule type" value="Genomic_DNA"/>
</dbReference>
<keyword evidence="9" id="KW-1185">Reference proteome</keyword>
<proteinExistence type="predicted"/>
<dbReference type="PROSITE" id="PS00678">
    <property type="entry name" value="WD_REPEATS_1"/>
    <property type="match status" value="1"/>
</dbReference>
<dbReference type="SUPFAM" id="SSF50978">
    <property type="entry name" value="WD40 repeat-like"/>
    <property type="match status" value="1"/>
</dbReference>
<dbReference type="InterPro" id="IPR036322">
    <property type="entry name" value="WD40_repeat_dom_sf"/>
</dbReference>
<dbReference type="GeneID" id="24423832"/>